<dbReference type="InterPro" id="IPR000271">
    <property type="entry name" value="Ribosomal_bL34"/>
</dbReference>
<evidence type="ECO:0000313" key="5">
    <source>
        <dbReference type="EMBL" id="ARW68608.1"/>
    </source>
</evidence>
<feature type="compositionally biased region" description="Basic residues" evidence="4">
    <location>
        <begin position="29"/>
        <end position="41"/>
    </location>
</feature>
<geneLocation type="chloroplast" evidence="5"/>
<keyword evidence="5" id="KW-0934">Plastid</keyword>
<name>A0A1Z1MR96_9FLOR</name>
<feature type="region of interest" description="Disordered" evidence="4">
    <location>
        <begin position="1"/>
        <end position="41"/>
    </location>
</feature>
<dbReference type="GO" id="GO:1990904">
    <property type="term" value="C:ribonucleoprotein complex"/>
    <property type="evidence" value="ECO:0007669"/>
    <property type="project" value="UniProtKB-KW"/>
</dbReference>
<dbReference type="GO" id="GO:0005840">
    <property type="term" value="C:ribosome"/>
    <property type="evidence" value="ECO:0007669"/>
    <property type="project" value="UniProtKB-KW"/>
</dbReference>
<keyword evidence="3" id="KW-0687">Ribonucleoprotein</keyword>
<evidence type="ECO:0000256" key="2">
    <source>
        <dbReference type="ARBA" id="ARBA00022980"/>
    </source>
</evidence>
<keyword evidence="5" id="KW-0150">Chloroplast</keyword>
<gene>
    <name evidence="5" type="primary">rpl34</name>
</gene>
<protein>
    <submittedName>
        <fullName evidence="5">Ribosomal protein L34</fullName>
    </submittedName>
</protein>
<dbReference type="EMBL" id="MF101453">
    <property type="protein sequence ID" value="ARW68608.1"/>
    <property type="molecule type" value="Genomic_DNA"/>
</dbReference>
<dbReference type="GO" id="GO:0003735">
    <property type="term" value="F:structural constituent of ribosome"/>
    <property type="evidence" value="ECO:0007669"/>
    <property type="project" value="InterPro"/>
</dbReference>
<keyword evidence="2 5" id="KW-0689">Ribosomal protein</keyword>
<dbReference type="GO" id="GO:0006412">
    <property type="term" value="P:translation"/>
    <property type="evidence" value="ECO:0007669"/>
    <property type="project" value="InterPro"/>
</dbReference>
<proteinExistence type="inferred from homology"/>
<sequence>MNKGTKLKKSRKNGFSVRMSTKSGQKIINNRRRKKRKKIAN</sequence>
<reference evidence="5" key="1">
    <citation type="journal article" date="2017" name="J. Phycol.">
        <title>Analysis of chloroplast genomes and a supermatrix inform reclassification of the Rhodomelaceae (Rhodophyta).</title>
        <authorList>
            <person name="Diaz-Tapia P."/>
            <person name="Maggs C.A."/>
            <person name="West J.A."/>
            <person name="Verbruggen H."/>
        </authorList>
    </citation>
    <scope>NUCLEOTIDE SEQUENCE</scope>
    <source>
        <strain evidence="5">PD1686</strain>
    </source>
</reference>
<evidence type="ECO:0000256" key="3">
    <source>
        <dbReference type="ARBA" id="ARBA00023274"/>
    </source>
</evidence>
<dbReference type="Gene3D" id="1.10.287.3980">
    <property type="match status" value="1"/>
</dbReference>
<evidence type="ECO:0000256" key="1">
    <source>
        <dbReference type="ARBA" id="ARBA00010111"/>
    </source>
</evidence>
<evidence type="ECO:0000256" key="4">
    <source>
        <dbReference type="SAM" id="MobiDB-lite"/>
    </source>
</evidence>
<dbReference type="NCBIfam" id="TIGR01030">
    <property type="entry name" value="rpmH_bact"/>
    <property type="match status" value="1"/>
</dbReference>
<feature type="compositionally biased region" description="Basic residues" evidence="4">
    <location>
        <begin position="1"/>
        <end position="12"/>
    </location>
</feature>
<organism evidence="5">
    <name type="scientific">Palisada sp</name>
    <dbReference type="NCBI Taxonomy" id="1955416"/>
    <lineage>
        <taxon>Eukaryota</taxon>
        <taxon>Rhodophyta</taxon>
        <taxon>Florideophyceae</taxon>
        <taxon>Rhodymeniophycidae</taxon>
        <taxon>Ceramiales</taxon>
        <taxon>Rhodomelaceae</taxon>
        <taxon>Laurencieae</taxon>
        <taxon>Palisada</taxon>
    </lineage>
</organism>
<accession>A0A1Z1MR96</accession>
<dbReference type="AlphaFoldDB" id="A0A1Z1MR96"/>
<dbReference type="Pfam" id="PF00468">
    <property type="entry name" value="Ribosomal_L34"/>
    <property type="match status" value="1"/>
</dbReference>
<comment type="similarity">
    <text evidence="1">Belongs to the bacterial ribosomal protein bL34 family.</text>
</comment>